<protein>
    <recommendedName>
        <fullName evidence="14">Polygalacturonase</fullName>
    </recommendedName>
</protein>
<dbReference type="InterPro" id="IPR011050">
    <property type="entry name" value="Pectin_lyase_fold/virulence"/>
</dbReference>
<keyword evidence="6 9" id="KW-0326">Glycosidase</keyword>
<dbReference type="Gramene" id="RZC48772">
    <property type="protein sequence ID" value="RZC48772"/>
    <property type="gene ID" value="C5167_017197"/>
</dbReference>
<keyword evidence="3" id="KW-0134">Cell wall</keyword>
<evidence type="ECO:0000256" key="11">
    <source>
        <dbReference type="SAM" id="SignalP"/>
    </source>
</evidence>
<evidence type="ECO:0000256" key="10">
    <source>
        <dbReference type="SAM" id="MobiDB-lite"/>
    </source>
</evidence>
<reference evidence="12 13" key="1">
    <citation type="journal article" date="2018" name="Science">
        <title>The opium poppy genome and morphinan production.</title>
        <authorList>
            <person name="Guo L."/>
            <person name="Winzer T."/>
            <person name="Yang X."/>
            <person name="Li Y."/>
            <person name="Ning Z."/>
            <person name="He Z."/>
            <person name="Teodor R."/>
            <person name="Lu Y."/>
            <person name="Bowser T.A."/>
            <person name="Graham I.A."/>
            <person name="Ye K."/>
        </authorList>
    </citation>
    <scope>NUCLEOTIDE SEQUENCE [LARGE SCALE GENOMIC DNA]</scope>
    <source>
        <strain evidence="13">cv. HN1</strain>
        <tissue evidence="12">Leaves</tissue>
    </source>
</reference>
<comment type="similarity">
    <text evidence="2 9">Belongs to the glycosyl hydrolase 28 family.</text>
</comment>
<evidence type="ECO:0000256" key="3">
    <source>
        <dbReference type="ARBA" id="ARBA00022512"/>
    </source>
</evidence>
<feature type="compositionally biased region" description="Basic residues" evidence="10">
    <location>
        <begin position="31"/>
        <end position="40"/>
    </location>
</feature>
<dbReference type="GO" id="GO:0004650">
    <property type="term" value="F:polygalacturonase activity"/>
    <property type="evidence" value="ECO:0007669"/>
    <property type="project" value="InterPro"/>
</dbReference>
<evidence type="ECO:0000313" key="13">
    <source>
        <dbReference type="Proteomes" id="UP000316621"/>
    </source>
</evidence>
<evidence type="ECO:0000256" key="7">
    <source>
        <dbReference type="ARBA" id="ARBA00023316"/>
    </source>
</evidence>
<dbReference type="GO" id="GO:0005975">
    <property type="term" value="P:carbohydrate metabolic process"/>
    <property type="evidence" value="ECO:0007669"/>
    <property type="project" value="InterPro"/>
</dbReference>
<evidence type="ECO:0000256" key="2">
    <source>
        <dbReference type="ARBA" id="ARBA00008834"/>
    </source>
</evidence>
<evidence type="ECO:0000256" key="8">
    <source>
        <dbReference type="PROSITE-ProRule" id="PRU10052"/>
    </source>
</evidence>
<evidence type="ECO:0000256" key="6">
    <source>
        <dbReference type="ARBA" id="ARBA00023295"/>
    </source>
</evidence>
<keyword evidence="4" id="KW-0964">Secreted</keyword>
<dbReference type="STRING" id="3469.A0A4Y7IM29"/>
<dbReference type="SUPFAM" id="SSF51126">
    <property type="entry name" value="Pectin lyase-like"/>
    <property type="match status" value="1"/>
</dbReference>
<gene>
    <name evidence="12" type="ORF">C5167_017197</name>
</gene>
<evidence type="ECO:0008006" key="14">
    <source>
        <dbReference type="Google" id="ProtNLM"/>
    </source>
</evidence>
<organism evidence="12 13">
    <name type="scientific">Papaver somniferum</name>
    <name type="common">Opium poppy</name>
    <dbReference type="NCBI Taxonomy" id="3469"/>
    <lineage>
        <taxon>Eukaryota</taxon>
        <taxon>Viridiplantae</taxon>
        <taxon>Streptophyta</taxon>
        <taxon>Embryophyta</taxon>
        <taxon>Tracheophyta</taxon>
        <taxon>Spermatophyta</taxon>
        <taxon>Magnoliopsida</taxon>
        <taxon>Ranunculales</taxon>
        <taxon>Papaveraceae</taxon>
        <taxon>Papaveroideae</taxon>
        <taxon>Papaver</taxon>
    </lineage>
</organism>
<dbReference type="SMART" id="SM00710">
    <property type="entry name" value="PbH1"/>
    <property type="match status" value="5"/>
</dbReference>
<dbReference type="Pfam" id="PF00295">
    <property type="entry name" value="Glyco_hydro_28"/>
    <property type="match status" value="1"/>
</dbReference>
<feature type="chain" id="PRO_5021334338" description="Polygalacturonase" evidence="11">
    <location>
        <begin position="27"/>
        <end position="468"/>
    </location>
</feature>
<evidence type="ECO:0000313" key="12">
    <source>
        <dbReference type="EMBL" id="RZC48772.1"/>
    </source>
</evidence>
<proteinExistence type="inferred from homology"/>
<dbReference type="PROSITE" id="PS00502">
    <property type="entry name" value="POLYGALACTURONASE"/>
    <property type="match status" value="1"/>
</dbReference>
<dbReference type="PANTHER" id="PTHR31375">
    <property type="match status" value="1"/>
</dbReference>
<accession>A0A4Y7IM29</accession>
<keyword evidence="13" id="KW-1185">Reference proteome</keyword>
<dbReference type="Gene3D" id="2.160.20.10">
    <property type="entry name" value="Single-stranded right-handed beta-helix, Pectin lyase-like"/>
    <property type="match status" value="1"/>
</dbReference>
<sequence length="468" mass="50923">MKKLSLLSFLFSFCFFVSLFLVSVQGRVHKHKDKRSRHPPTSHISAPPLPSPSFPPESSPIPVIKPSNIFNVLSYGAVGDGLTDETAAIKSAWDSACQFDSGPSATLLIPQGHTFMMQSAIFNGPCQNKVIFQVDGILMAPDGPESWLKSNSKIQWLVFYRMNGFTIQGSGVIDGRGQKWWDLPCKPHKGVNGTTLPGPCDSPIAIRIFMCTDVALKGLKILNSPQFNVKFDNCHGVHIDSLKITAPGRSPNTDGIHISTTDNVEIFNSVVATGDDCVSISTGCHNVDIRNITCGPSHGISIGSLGNHNSRACVSNISVTDSVIKYSDNGVRIKTYQGGFGSVSGITFNNIHMDTVRNPLIIDQYYCEAHGCSNQTAAVFVSDISYTNIKGTYDYRFPPMHFGCSDSVPCMNLTLSDIELLPSEGEFVRDPFCWNAYGASQTLTIPPVFCLQEGVPRSILENDLLGQC</sequence>
<keyword evidence="7" id="KW-0961">Cell wall biogenesis/degradation</keyword>
<dbReference type="Proteomes" id="UP000316621">
    <property type="component" value="Chromosome 2"/>
</dbReference>
<dbReference type="FunFam" id="2.160.20.10:FF:000012">
    <property type="entry name" value="Polygalacturonase At1g48100 family"/>
    <property type="match status" value="1"/>
</dbReference>
<keyword evidence="11" id="KW-0732">Signal</keyword>
<name>A0A4Y7IM29_PAPSO</name>
<dbReference type="InterPro" id="IPR000743">
    <property type="entry name" value="Glyco_hydro_28"/>
</dbReference>
<feature type="region of interest" description="Disordered" evidence="10">
    <location>
        <begin position="31"/>
        <end position="57"/>
    </location>
</feature>
<feature type="signal peptide" evidence="11">
    <location>
        <begin position="1"/>
        <end position="26"/>
    </location>
</feature>
<evidence type="ECO:0000256" key="5">
    <source>
        <dbReference type="ARBA" id="ARBA00022801"/>
    </source>
</evidence>
<dbReference type="AlphaFoldDB" id="A0A4Y7IM29"/>
<evidence type="ECO:0000256" key="4">
    <source>
        <dbReference type="ARBA" id="ARBA00022525"/>
    </source>
</evidence>
<feature type="compositionally biased region" description="Pro residues" evidence="10">
    <location>
        <begin position="47"/>
        <end position="57"/>
    </location>
</feature>
<feature type="active site" evidence="8">
    <location>
        <position position="298"/>
    </location>
</feature>
<dbReference type="InterPro" id="IPR012334">
    <property type="entry name" value="Pectin_lyas_fold"/>
</dbReference>
<dbReference type="EMBL" id="CM010716">
    <property type="protein sequence ID" value="RZC48772.1"/>
    <property type="molecule type" value="Genomic_DNA"/>
</dbReference>
<comment type="subcellular location">
    <subcellularLocation>
        <location evidence="1">Secreted</location>
        <location evidence="1">Cell wall</location>
    </subcellularLocation>
</comment>
<dbReference type="OrthoDB" id="187139at2759"/>
<dbReference type="InterPro" id="IPR006626">
    <property type="entry name" value="PbH1"/>
</dbReference>
<evidence type="ECO:0000256" key="9">
    <source>
        <dbReference type="RuleBase" id="RU361169"/>
    </source>
</evidence>
<dbReference type="OMA" id="GYTSGKY"/>
<keyword evidence="5 9" id="KW-0378">Hydrolase</keyword>
<evidence type="ECO:0000256" key="1">
    <source>
        <dbReference type="ARBA" id="ARBA00004191"/>
    </source>
</evidence>
<dbReference type="GO" id="GO:0071555">
    <property type="term" value="P:cell wall organization"/>
    <property type="evidence" value="ECO:0007669"/>
    <property type="project" value="UniProtKB-KW"/>
</dbReference>